<evidence type="ECO:0000256" key="4">
    <source>
        <dbReference type="ARBA" id="ARBA00022737"/>
    </source>
</evidence>
<dbReference type="EMBL" id="AFYH01211095">
    <property type="status" value="NOT_ANNOTATED_CDS"/>
    <property type="molecule type" value="Genomic_DNA"/>
</dbReference>
<evidence type="ECO:0000256" key="7">
    <source>
        <dbReference type="ARBA" id="ARBA00023136"/>
    </source>
</evidence>
<evidence type="ECO:0000256" key="6">
    <source>
        <dbReference type="ARBA" id="ARBA00022989"/>
    </source>
</evidence>
<feature type="domain" description="Ig-like" evidence="13">
    <location>
        <begin position="229"/>
        <end position="317"/>
    </location>
</feature>
<dbReference type="STRING" id="7897.ENSLACP00000006961"/>
<keyword evidence="5" id="KW-0130">Cell adhesion</keyword>
<dbReference type="Proteomes" id="UP000008672">
    <property type="component" value="Unassembled WGS sequence"/>
</dbReference>
<feature type="domain" description="Ig-like" evidence="13">
    <location>
        <begin position="27"/>
        <end position="114"/>
    </location>
</feature>
<keyword evidence="8" id="KW-1015">Disulfide bond</keyword>
<dbReference type="Pfam" id="PF13927">
    <property type="entry name" value="Ig_3"/>
    <property type="match status" value="1"/>
</dbReference>
<evidence type="ECO:0000256" key="12">
    <source>
        <dbReference type="SAM" id="SignalP"/>
    </source>
</evidence>
<dbReference type="GO" id="GO:0007411">
    <property type="term" value="P:axon guidance"/>
    <property type="evidence" value="ECO:0007669"/>
    <property type="project" value="TreeGrafter"/>
</dbReference>
<dbReference type="OMA" id="RARHEFH"/>
<feature type="region of interest" description="Disordered" evidence="10">
    <location>
        <begin position="686"/>
        <end position="716"/>
    </location>
</feature>
<dbReference type="InterPro" id="IPR036116">
    <property type="entry name" value="FN3_sf"/>
</dbReference>
<dbReference type="Gene3D" id="2.60.40.10">
    <property type="entry name" value="Immunoglobulins"/>
    <property type="match status" value="10"/>
</dbReference>
<feature type="domain" description="Fibronectin type-III" evidence="14">
    <location>
        <begin position="909"/>
        <end position="1010"/>
    </location>
</feature>
<dbReference type="SMART" id="SM00408">
    <property type="entry name" value="IGc2"/>
    <property type="match status" value="5"/>
</dbReference>
<dbReference type="SUPFAM" id="SSF48726">
    <property type="entry name" value="Immunoglobulin"/>
    <property type="match status" value="6"/>
</dbReference>
<dbReference type="EMBL" id="AFYH01211099">
    <property type="status" value="NOT_ANNOTATED_CDS"/>
    <property type="molecule type" value="Genomic_DNA"/>
</dbReference>
<name>H3ABE0_LATCH</name>
<evidence type="ECO:0000259" key="14">
    <source>
        <dbReference type="PROSITE" id="PS50853"/>
    </source>
</evidence>
<evidence type="ECO:0000256" key="1">
    <source>
        <dbReference type="ARBA" id="ARBA00004479"/>
    </source>
</evidence>
<feature type="transmembrane region" description="Helical" evidence="11">
    <location>
        <begin position="1158"/>
        <end position="1179"/>
    </location>
</feature>
<proteinExistence type="inferred from homology"/>
<dbReference type="EMBL" id="AFYH01211098">
    <property type="status" value="NOT_ANNOTATED_CDS"/>
    <property type="molecule type" value="Genomic_DNA"/>
</dbReference>
<dbReference type="GO" id="GO:0030424">
    <property type="term" value="C:axon"/>
    <property type="evidence" value="ECO:0007669"/>
    <property type="project" value="TreeGrafter"/>
</dbReference>
<organism evidence="15 16">
    <name type="scientific">Latimeria chalumnae</name>
    <name type="common">Coelacanth</name>
    <dbReference type="NCBI Taxonomy" id="7897"/>
    <lineage>
        <taxon>Eukaryota</taxon>
        <taxon>Metazoa</taxon>
        <taxon>Chordata</taxon>
        <taxon>Craniata</taxon>
        <taxon>Vertebrata</taxon>
        <taxon>Euteleostomi</taxon>
        <taxon>Coelacanthiformes</taxon>
        <taxon>Coelacanthidae</taxon>
        <taxon>Latimeria</taxon>
    </lineage>
</organism>
<evidence type="ECO:0000313" key="16">
    <source>
        <dbReference type="Proteomes" id="UP000008672"/>
    </source>
</evidence>
<feature type="chain" id="PRO_5045585708" evidence="12">
    <location>
        <begin position="17"/>
        <end position="1280"/>
    </location>
</feature>
<dbReference type="PROSITE" id="PS50835">
    <property type="entry name" value="IG_LIKE"/>
    <property type="match status" value="6"/>
</dbReference>
<feature type="domain" description="Ig-like" evidence="13">
    <location>
        <begin position="125"/>
        <end position="209"/>
    </location>
</feature>
<dbReference type="InParanoid" id="H3ABE0"/>
<dbReference type="PROSITE" id="PS50853">
    <property type="entry name" value="FN3"/>
    <property type="match status" value="4"/>
</dbReference>
<feature type="region of interest" description="Disordered" evidence="10">
    <location>
        <begin position="1189"/>
        <end position="1248"/>
    </location>
</feature>
<keyword evidence="16" id="KW-1185">Reference proteome</keyword>
<feature type="compositionally biased region" description="Basic and acidic residues" evidence="10">
    <location>
        <begin position="1189"/>
        <end position="1199"/>
    </location>
</feature>
<dbReference type="SMART" id="SM00409">
    <property type="entry name" value="IG"/>
    <property type="match status" value="6"/>
</dbReference>
<dbReference type="Ensembl" id="ENSLACT00000007020.1">
    <property type="protein sequence ID" value="ENSLACP00000006961.1"/>
    <property type="gene ID" value="ENSLACG00000006181.1"/>
</dbReference>
<dbReference type="PANTHER" id="PTHR44170">
    <property type="entry name" value="PROTEIN SIDEKICK"/>
    <property type="match status" value="1"/>
</dbReference>
<dbReference type="Bgee" id="ENSLACG00000006181">
    <property type="expression patterns" value="Expressed in pectoral fin and 2 other cell types or tissues"/>
</dbReference>
<keyword evidence="9" id="KW-0393">Immunoglobulin domain</keyword>
<dbReference type="Pfam" id="PF07679">
    <property type="entry name" value="I-set"/>
    <property type="match status" value="4"/>
</dbReference>
<keyword evidence="4" id="KW-0677">Repeat</keyword>
<dbReference type="SMART" id="SM00060">
    <property type="entry name" value="FN3"/>
    <property type="match status" value="4"/>
</dbReference>
<feature type="domain" description="Fibronectin type-III" evidence="14">
    <location>
        <begin position="806"/>
        <end position="908"/>
    </location>
</feature>
<evidence type="ECO:0000256" key="10">
    <source>
        <dbReference type="SAM" id="MobiDB-lite"/>
    </source>
</evidence>
<dbReference type="InterPro" id="IPR036179">
    <property type="entry name" value="Ig-like_dom_sf"/>
</dbReference>
<dbReference type="InterPro" id="IPR026966">
    <property type="entry name" value="Neurofascin/L1/NrCAM_C"/>
</dbReference>
<dbReference type="InterPro" id="IPR003599">
    <property type="entry name" value="Ig_sub"/>
</dbReference>
<evidence type="ECO:0000256" key="3">
    <source>
        <dbReference type="ARBA" id="ARBA00022692"/>
    </source>
</evidence>
<dbReference type="HOGENOM" id="CLU_005756_1_1_1"/>
<dbReference type="Pfam" id="PF13882">
    <property type="entry name" value="Bravo_FIGEY"/>
    <property type="match status" value="1"/>
</dbReference>
<comment type="subcellular location">
    <subcellularLocation>
        <location evidence="1">Membrane</location>
        <topology evidence="1">Single-pass type I membrane protein</topology>
    </subcellularLocation>
</comment>
<comment type="similarity">
    <text evidence="2">Belongs to the immunoglobulin superfamily. L1/neurofascin/NgCAM family.</text>
</comment>
<evidence type="ECO:0000256" key="5">
    <source>
        <dbReference type="ARBA" id="ARBA00022889"/>
    </source>
</evidence>
<dbReference type="EMBL" id="AFYH01211097">
    <property type="status" value="NOT_ANNOTATED_CDS"/>
    <property type="molecule type" value="Genomic_DNA"/>
</dbReference>
<dbReference type="SUPFAM" id="SSF49265">
    <property type="entry name" value="Fibronectin type III"/>
    <property type="match status" value="2"/>
</dbReference>
<dbReference type="PANTHER" id="PTHR44170:SF45">
    <property type="entry name" value="NEURAL CELL ADHESION MOLECULE L1-LIKE PROTEIN ISOFORM X1"/>
    <property type="match status" value="1"/>
</dbReference>
<dbReference type="InterPro" id="IPR013098">
    <property type="entry name" value="Ig_I-set"/>
</dbReference>
<reference evidence="15" key="2">
    <citation type="submission" date="2025-08" db="UniProtKB">
        <authorList>
            <consortium name="Ensembl"/>
        </authorList>
    </citation>
    <scope>IDENTIFICATION</scope>
</reference>
<evidence type="ECO:0000259" key="13">
    <source>
        <dbReference type="PROSITE" id="PS50835"/>
    </source>
</evidence>
<evidence type="ECO:0000313" key="15">
    <source>
        <dbReference type="Ensembl" id="ENSLACP00000006961.1"/>
    </source>
</evidence>
<accession>H3ABE0</accession>
<feature type="domain" description="Ig-like" evidence="13">
    <location>
        <begin position="322"/>
        <end position="411"/>
    </location>
</feature>
<dbReference type="EMBL" id="AFYH01211096">
    <property type="status" value="NOT_ANNOTATED_CDS"/>
    <property type="molecule type" value="Genomic_DNA"/>
</dbReference>
<dbReference type="Pfam" id="PF00041">
    <property type="entry name" value="fn3"/>
    <property type="match status" value="4"/>
</dbReference>
<dbReference type="InterPro" id="IPR013783">
    <property type="entry name" value="Ig-like_fold"/>
</dbReference>
<sequence>MMFISGLFYLLYWTAAVKIPLEVEQLPTITEQSPQSQLALSHDEEFPVKCGAQGNPQPTFGWTKDGKDFDPSSDPRVTTVRNSGTFIIMNSGNMTDFQGIYRCYATNKLGTAVSENMILFSSEVPRFSKEKIDPVAAEVGESVILPCNPPASILPVHTYWMSLDLKHIPQSKRVSMGRNGNLYFANVKEEDSRTDYHCVASFPSLRTIVQKTPMALDVKRSNSIKLRKPKFLIPFGHHSERTVVKGEHLHLECIAEGLPTPDISWIKVAGDLPSERTSEENFGKVLKIINISGLDEGIYQCTAKNSEGATEHKFWVTVEEPPQWISKPESKVYVIGSHDVLTCEASGKPKPIIQWMKDGKPIDGKHVHNIPNQIILDTGITLSNLQPHDSAVFQCEASNKYGSILATANVNVLNSPPMVLTEDDIEYTTVVGKNISLHCSVFGSPEPGISWLKKNLSVLSLEDPRYLMHDNGSLKIIETQKEDSGFYTCLSNNSLGEKRIKAILDVKDRTRIEVPPENLFVQKSTTAQFKCQAAYDSFFKNDFRLSWQIKGDEIVPKDTDNKFVIDDDVLSIINVTSEDQGTYTCVASTLLDSATAEAQLTVTDVPNPPEEVTLLKPQDRSVYLTWIPGDDHNSPVIEYIVEYEENRWEPGKWHVQSQVSGRNNSVVLSLIPHVNYQFRVSSVNSIGRSLPSKPSERFKTPPAAPDKNPENVRGEGYSPSEMRIIWEPLKLMERNGPELEYKISWRRQGVEENWNEYVMRRHSYIIKNTSTFTPYDIKVQAVNQIGPGPEAAIVTVYSGEDYPVGAPSDVNVEIMNSTLIRVTWSRVPKEKVRGRIGGYKIIWWKVRNLLEKKMHHDEKHTLTFNGDRNHGMVPSLEPFCKYNLSVMVFNGRGNGPGSPTITFATPEGVPGQPTYIKTANLDSHSIALLWGPPEKPNGILTSYVLQYQYINNTEEIGDLKEINISDPEIKKWKVSELNASSNYKFYLRACNSVGCGKPLTEEGITVTGEDKLEEPTVHLTISPPNLPHPKPKVKKIVVGFPRAAMPLGHIFHLNFTRTVQRGYILFSGFMTYLGIRGLIYIEHIIKQSKKSKGVWKTSEVVNVTQYFHTIEGLDYGILYAANYVAKNLSSDHLHSEQTALAFFPAYTGLHGGISTQGWFIGLLCAIALLTLFLLIVCFIKRNKGGKYSVKEKEDLHPDPEAQSLKGDSFEEYGSTFSDSDEKPLKTSLQSLDRDSKPTESTDSLVDYGEAEHAQFNEDGSFIGEYAGSKEKKLAEGNKSS</sequence>
<dbReference type="InterPro" id="IPR007110">
    <property type="entry name" value="Ig-like_dom"/>
</dbReference>
<feature type="domain" description="Ig-like" evidence="13">
    <location>
        <begin position="416"/>
        <end position="501"/>
    </location>
</feature>
<dbReference type="CDD" id="cd00063">
    <property type="entry name" value="FN3"/>
    <property type="match status" value="4"/>
</dbReference>
<keyword evidence="3 11" id="KW-0812">Transmembrane</keyword>
<keyword evidence="12" id="KW-0732">Signal</keyword>
<reference evidence="16" key="1">
    <citation type="submission" date="2011-08" db="EMBL/GenBank/DDBJ databases">
        <title>The draft genome of Latimeria chalumnae.</title>
        <authorList>
            <person name="Di Palma F."/>
            <person name="Alfoldi J."/>
            <person name="Johnson J."/>
            <person name="Berlin A."/>
            <person name="Gnerre S."/>
            <person name="Jaffe D."/>
            <person name="MacCallum I."/>
            <person name="Young S."/>
            <person name="Walker B.J."/>
            <person name="Lander E."/>
            <person name="Lindblad-Toh K."/>
        </authorList>
    </citation>
    <scope>NUCLEOTIDE SEQUENCE [LARGE SCALE GENOMIC DNA]</scope>
    <source>
        <strain evidence="16">Wild caught</strain>
    </source>
</reference>
<reference evidence="15" key="3">
    <citation type="submission" date="2025-09" db="UniProtKB">
        <authorList>
            <consortium name="Ensembl"/>
        </authorList>
    </citation>
    <scope>IDENTIFICATION</scope>
</reference>
<dbReference type="InterPro" id="IPR003598">
    <property type="entry name" value="Ig_sub2"/>
</dbReference>
<dbReference type="GO" id="GO:0007420">
    <property type="term" value="P:brain development"/>
    <property type="evidence" value="ECO:0007669"/>
    <property type="project" value="TreeGrafter"/>
</dbReference>
<keyword evidence="6 11" id="KW-1133">Transmembrane helix</keyword>
<evidence type="ECO:0000256" key="11">
    <source>
        <dbReference type="SAM" id="Phobius"/>
    </source>
</evidence>
<protein>
    <submittedName>
        <fullName evidence="15">Cell adhesion molecule L1 like</fullName>
    </submittedName>
</protein>
<gene>
    <name evidence="15" type="primary">CHL1</name>
</gene>
<evidence type="ECO:0000256" key="2">
    <source>
        <dbReference type="ARBA" id="ARBA00008588"/>
    </source>
</evidence>
<dbReference type="FunCoup" id="H3ABE0">
    <property type="interactions" value="322"/>
</dbReference>
<feature type="domain" description="Fibronectin type-III" evidence="14">
    <location>
        <begin position="708"/>
        <end position="801"/>
    </location>
</feature>
<dbReference type="GO" id="GO:0098632">
    <property type="term" value="F:cell-cell adhesion mediator activity"/>
    <property type="evidence" value="ECO:0007669"/>
    <property type="project" value="TreeGrafter"/>
</dbReference>
<keyword evidence="7 11" id="KW-0472">Membrane</keyword>
<evidence type="ECO:0000256" key="9">
    <source>
        <dbReference type="ARBA" id="ARBA00023319"/>
    </source>
</evidence>
<feature type="domain" description="Fibronectin type-III" evidence="14">
    <location>
        <begin position="608"/>
        <end position="703"/>
    </location>
</feature>
<dbReference type="GeneTree" id="ENSGT00940000160080"/>
<evidence type="ECO:0000256" key="8">
    <source>
        <dbReference type="ARBA" id="ARBA00023157"/>
    </source>
</evidence>
<dbReference type="eggNOG" id="KOG3513">
    <property type="taxonomic scope" value="Eukaryota"/>
</dbReference>
<feature type="signal peptide" evidence="12">
    <location>
        <begin position="1"/>
        <end position="16"/>
    </location>
</feature>
<dbReference type="GO" id="GO:0005886">
    <property type="term" value="C:plasma membrane"/>
    <property type="evidence" value="ECO:0007669"/>
    <property type="project" value="UniProtKB-SubCell"/>
</dbReference>
<dbReference type="InterPro" id="IPR003961">
    <property type="entry name" value="FN3_dom"/>
</dbReference>
<dbReference type="AlphaFoldDB" id="H3ABE0"/>
<feature type="domain" description="Ig-like" evidence="13">
    <location>
        <begin position="510"/>
        <end position="603"/>
    </location>
</feature>